<dbReference type="Proteomes" id="UP000070412">
    <property type="component" value="Unassembled WGS sequence"/>
</dbReference>
<keyword evidence="9" id="KW-0539">Nucleus</keyword>
<dbReference type="OrthoDB" id="10255118at2759"/>
<dbReference type="PIRSF" id="PIRSF038995">
    <property type="entry name" value="SRP68"/>
    <property type="match status" value="1"/>
</dbReference>
<proteinExistence type="inferred from homology"/>
<evidence type="ECO:0000256" key="7">
    <source>
        <dbReference type="ARBA" id="ARBA00022884"/>
    </source>
</evidence>
<keyword evidence="6" id="KW-0256">Endoplasmic reticulum</keyword>
<evidence type="ECO:0000256" key="11">
    <source>
        <dbReference type="ARBA" id="ARBA00029498"/>
    </source>
</evidence>
<evidence type="ECO:0000256" key="4">
    <source>
        <dbReference type="ARBA" id="ARBA00009352"/>
    </source>
</evidence>
<name>A0A834RFS7_SARSC</name>
<keyword evidence="5 12" id="KW-0963">Cytoplasm</keyword>
<dbReference type="Gene3D" id="1.10.3450.40">
    <property type="entry name" value="Signal recognition particle, SRP68 subunit, RNA-binding domain"/>
    <property type="match status" value="1"/>
</dbReference>
<evidence type="ECO:0000256" key="6">
    <source>
        <dbReference type="ARBA" id="ARBA00022824"/>
    </source>
</evidence>
<dbReference type="GO" id="GO:0005730">
    <property type="term" value="C:nucleolus"/>
    <property type="evidence" value="ECO:0007669"/>
    <property type="project" value="UniProtKB-SubCell"/>
</dbReference>
<dbReference type="PANTHER" id="PTHR12860">
    <property type="entry name" value="SIGNAL RECOGNITION PARTICLE 68 KDA PROTEIN"/>
    <property type="match status" value="1"/>
</dbReference>
<evidence type="ECO:0000256" key="12">
    <source>
        <dbReference type="PIRNR" id="PIRNR038995"/>
    </source>
</evidence>
<protein>
    <recommendedName>
        <fullName evidence="11 12">Signal recognition particle subunit SRP68</fullName>
        <shortName evidence="12">SRP68</shortName>
    </recommendedName>
</protein>
<dbReference type="CDD" id="cd15481">
    <property type="entry name" value="SRP68-RBD"/>
    <property type="match status" value="1"/>
</dbReference>
<dbReference type="Pfam" id="PF16969">
    <property type="entry name" value="SRP68"/>
    <property type="match status" value="2"/>
</dbReference>
<evidence type="ECO:0000256" key="1">
    <source>
        <dbReference type="ARBA" id="ARBA00004240"/>
    </source>
</evidence>
<sequence length="564" mass="66043">METNEIDTINDADKENIGKTITLQVLGFIKQNQLEHGLKHGDYQRYRIYCANRLKRIRKSLSFFRNTGPKNRTVYQAKLLTPAIVFDEKNSLSETLKYLCIPLICAERGWAYAMGSKQEISTNPRRKFHMIRRLRKSVFWSSKLRDFSNDEKSICDPRTKLETCAYADYLQGLYHFELDHWQKASDLLTNAQNIYEQLYKLLKDEDLMTLYKQRLDEIKSTIRYCAFNIGEQKIEAHELIKEIKNDSTLSNKINQLISQTAATQSDSFEIEWLGKTMFIKHDKILRFIDQLKDPGVEWQLNFYEQMIFDCRDCLQLLRDTNAEKSSLYTYLTYIRLDLIIKRNLVLINTLKNPSDLLRQYEAIIGCYNEIKSLNLNQSFPDSYLIEKFLTEIDAHIIVYKAFRCYYISHVAKDNWKESIALLDRASFYCQQSLKNEFVSKESKEEIRNLLNKTNAEKFQIYGENISKDHTDLQNVKQLDSEKILINNLDTFFNDPDLISGKTNLINLPLEYRAIPAKPLFFDLALNHIKFPSLDEEINANKPQQSDQTAGLTGIVKGWLGGWKK</sequence>
<evidence type="ECO:0000256" key="2">
    <source>
        <dbReference type="ARBA" id="ARBA00004496"/>
    </source>
</evidence>
<gene>
    <name evidence="13" type="ORF">SSS_8607</name>
</gene>
<reference evidence="13" key="2">
    <citation type="submission" date="2020-01" db="EMBL/GenBank/DDBJ databases">
        <authorList>
            <person name="Korhonen P.K.K."/>
            <person name="Guangxu M.G."/>
            <person name="Wang T.W."/>
            <person name="Stroehlein A.J.S."/>
            <person name="Young N.D."/>
            <person name="Ang C.-S.A."/>
            <person name="Fernando D.W.F."/>
            <person name="Lu H.L."/>
            <person name="Taylor S.T."/>
            <person name="Ehtesham M.E.M."/>
            <person name="Najaraj S.H.N."/>
            <person name="Harsha G.H.G."/>
            <person name="Madugundu A.M."/>
            <person name="Renuse S.R."/>
            <person name="Holt D.H."/>
            <person name="Pandey A.P."/>
            <person name="Papenfuss A.P."/>
            <person name="Gasser R.B.G."/>
            <person name="Fischer K.F."/>
        </authorList>
    </citation>
    <scope>NUCLEOTIDE SEQUENCE</scope>
    <source>
        <strain evidence="13">SSS_KF_BRIS2020</strain>
    </source>
</reference>
<evidence type="ECO:0000256" key="10">
    <source>
        <dbReference type="ARBA" id="ARBA00023274"/>
    </source>
</evidence>
<dbReference type="GO" id="GO:0006614">
    <property type="term" value="P:SRP-dependent cotranslational protein targeting to membrane"/>
    <property type="evidence" value="ECO:0007669"/>
    <property type="project" value="InterPro"/>
</dbReference>
<evidence type="ECO:0000256" key="8">
    <source>
        <dbReference type="ARBA" id="ARBA00023135"/>
    </source>
</evidence>
<reference evidence="15" key="1">
    <citation type="journal article" date="2020" name="PLoS Negl. Trop. Dis.">
        <title>High-quality nuclear genome for Sarcoptes scabiei-A critical resource for a neglected parasite.</title>
        <authorList>
            <person name="Korhonen P.K."/>
            <person name="Gasser R.B."/>
            <person name="Ma G."/>
            <person name="Wang T."/>
            <person name="Stroehlein A.J."/>
            <person name="Young N.D."/>
            <person name="Ang C.S."/>
            <person name="Fernando D.D."/>
            <person name="Lu H.C."/>
            <person name="Taylor S."/>
            <person name="Reynolds S.L."/>
            <person name="Mofiz E."/>
            <person name="Najaraj S.H."/>
            <person name="Gowda H."/>
            <person name="Madugundu A."/>
            <person name="Renuse S."/>
            <person name="Holt D."/>
            <person name="Pandey A."/>
            <person name="Papenfuss A.T."/>
            <person name="Fischer K."/>
        </authorList>
    </citation>
    <scope>NUCLEOTIDE SEQUENCE [LARGE SCALE GENOMIC DNA]</scope>
</reference>
<dbReference type="GO" id="GO:0005047">
    <property type="term" value="F:signal recognition particle binding"/>
    <property type="evidence" value="ECO:0007669"/>
    <property type="project" value="InterPro"/>
</dbReference>
<comment type="function">
    <text evidence="12">Component of the signal recognition particle (SRP) complex, a ribonucleoprotein complex that mediates the cotranslational targeting of secretory and membrane proteins to the endoplasmic reticulum (ER). The SRP complex interacts with the signal sequence in nascent secretory and membrane proteins and directs them to the membrane of the ER.</text>
</comment>
<organism evidence="13">
    <name type="scientific">Sarcoptes scabiei</name>
    <name type="common">Itch mite</name>
    <name type="synonym">Acarus scabiei</name>
    <dbReference type="NCBI Taxonomy" id="52283"/>
    <lineage>
        <taxon>Eukaryota</taxon>
        <taxon>Metazoa</taxon>
        <taxon>Ecdysozoa</taxon>
        <taxon>Arthropoda</taxon>
        <taxon>Chelicerata</taxon>
        <taxon>Arachnida</taxon>
        <taxon>Acari</taxon>
        <taxon>Acariformes</taxon>
        <taxon>Sarcoptiformes</taxon>
        <taxon>Astigmata</taxon>
        <taxon>Psoroptidia</taxon>
        <taxon>Sarcoptoidea</taxon>
        <taxon>Sarcoptidae</taxon>
        <taxon>Sarcoptinae</taxon>
        <taxon>Sarcoptes</taxon>
    </lineage>
</organism>
<dbReference type="InterPro" id="IPR034652">
    <property type="entry name" value="SRP68-RBD"/>
</dbReference>
<evidence type="ECO:0000313" key="14">
    <source>
        <dbReference type="EnsemblMetazoa" id="KAF7495020.1"/>
    </source>
</evidence>
<keyword evidence="15" id="KW-1185">Reference proteome</keyword>
<dbReference type="GO" id="GO:0005783">
    <property type="term" value="C:endoplasmic reticulum"/>
    <property type="evidence" value="ECO:0007669"/>
    <property type="project" value="UniProtKB-SubCell"/>
</dbReference>
<evidence type="ECO:0000313" key="15">
    <source>
        <dbReference type="Proteomes" id="UP000070412"/>
    </source>
</evidence>
<reference evidence="14" key="3">
    <citation type="submission" date="2022-06" db="UniProtKB">
        <authorList>
            <consortium name="EnsemblMetazoa"/>
        </authorList>
    </citation>
    <scope>IDENTIFICATION</scope>
</reference>
<keyword evidence="7 12" id="KW-0694">RNA-binding</keyword>
<comment type="similarity">
    <text evidence="4 12">Belongs to the SRP68 family.</text>
</comment>
<dbReference type="GO" id="GO:0008312">
    <property type="term" value="F:7S RNA binding"/>
    <property type="evidence" value="ECO:0007669"/>
    <property type="project" value="InterPro"/>
</dbReference>
<evidence type="ECO:0000256" key="9">
    <source>
        <dbReference type="ARBA" id="ARBA00023242"/>
    </source>
</evidence>
<keyword evidence="8 12" id="KW-0733">Signal recognition particle</keyword>
<dbReference type="GO" id="GO:0005829">
    <property type="term" value="C:cytosol"/>
    <property type="evidence" value="ECO:0007669"/>
    <property type="project" value="UniProtKB-ARBA"/>
</dbReference>
<dbReference type="GO" id="GO:0005786">
    <property type="term" value="C:signal recognition particle, endoplasmic reticulum targeting"/>
    <property type="evidence" value="ECO:0007669"/>
    <property type="project" value="UniProtKB-KW"/>
</dbReference>
<accession>A0A834RFS7</accession>
<evidence type="ECO:0000256" key="3">
    <source>
        <dbReference type="ARBA" id="ARBA00004604"/>
    </source>
</evidence>
<dbReference type="EMBL" id="WVUK01000050">
    <property type="protein sequence ID" value="KAF7495020.1"/>
    <property type="molecule type" value="Genomic_DNA"/>
</dbReference>
<evidence type="ECO:0000256" key="5">
    <source>
        <dbReference type="ARBA" id="ARBA00022490"/>
    </source>
</evidence>
<dbReference type="GO" id="GO:0030942">
    <property type="term" value="F:endoplasmic reticulum signal peptide binding"/>
    <property type="evidence" value="ECO:0007669"/>
    <property type="project" value="InterPro"/>
</dbReference>
<dbReference type="AlphaFoldDB" id="A0A834RFS7"/>
<dbReference type="FunFam" id="1.10.3450.40:FF:000001">
    <property type="entry name" value="Signal recognition particle subunit SRP68"/>
    <property type="match status" value="1"/>
</dbReference>
<dbReference type="InterPro" id="IPR026258">
    <property type="entry name" value="SRP68"/>
</dbReference>
<dbReference type="EnsemblMetazoa" id="SSS_8607s_mrna">
    <property type="protein sequence ID" value="KAF7495020.1"/>
    <property type="gene ID" value="SSS_8607"/>
</dbReference>
<comment type="subcellular location">
    <subcellularLocation>
        <location evidence="2 12">Cytoplasm</location>
    </subcellularLocation>
    <subcellularLocation>
        <location evidence="1">Endoplasmic reticulum</location>
    </subcellularLocation>
    <subcellularLocation>
        <location evidence="3">Nucleus</location>
        <location evidence="3">Nucleolus</location>
    </subcellularLocation>
</comment>
<dbReference type="InterPro" id="IPR038253">
    <property type="entry name" value="SRP68_N_sf"/>
</dbReference>
<keyword evidence="10 12" id="KW-0687">Ribonucleoprotein</keyword>
<evidence type="ECO:0000313" key="13">
    <source>
        <dbReference type="EMBL" id="KAF7495020.1"/>
    </source>
</evidence>
<dbReference type="PANTHER" id="PTHR12860:SF0">
    <property type="entry name" value="SIGNAL RECOGNITION PARTICLE SUBUNIT SRP68"/>
    <property type="match status" value="1"/>
</dbReference>